<evidence type="ECO:0000313" key="3">
    <source>
        <dbReference type="EMBL" id="MEU8133957.1"/>
    </source>
</evidence>
<keyword evidence="4" id="KW-1185">Reference proteome</keyword>
<dbReference type="Pfam" id="PF13560">
    <property type="entry name" value="HTH_31"/>
    <property type="match status" value="1"/>
</dbReference>
<evidence type="ECO:0000313" key="4">
    <source>
        <dbReference type="Proteomes" id="UP001551482"/>
    </source>
</evidence>
<dbReference type="SUPFAM" id="SSF47413">
    <property type="entry name" value="lambda repressor-like DNA-binding domains"/>
    <property type="match status" value="1"/>
</dbReference>
<dbReference type="Pfam" id="PF17765">
    <property type="entry name" value="MLTR_LBD"/>
    <property type="match status" value="1"/>
</dbReference>
<name>A0ABV3DFG6_9ACTN</name>
<dbReference type="SMART" id="SM00530">
    <property type="entry name" value="HTH_XRE"/>
    <property type="match status" value="1"/>
</dbReference>
<feature type="compositionally biased region" description="Basic and acidic residues" evidence="1">
    <location>
        <begin position="37"/>
        <end position="52"/>
    </location>
</feature>
<evidence type="ECO:0000259" key="2">
    <source>
        <dbReference type="SMART" id="SM00530"/>
    </source>
</evidence>
<dbReference type="EMBL" id="JBEZFP010000020">
    <property type="protein sequence ID" value="MEU8133957.1"/>
    <property type="molecule type" value="Genomic_DNA"/>
</dbReference>
<dbReference type="InterPro" id="IPR041413">
    <property type="entry name" value="MLTR_LBD"/>
</dbReference>
<dbReference type="Proteomes" id="UP001551482">
    <property type="component" value="Unassembled WGS sequence"/>
</dbReference>
<feature type="region of interest" description="Disordered" evidence="1">
    <location>
        <begin position="37"/>
        <end position="67"/>
    </location>
</feature>
<feature type="domain" description="HTH cro/C1-type" evidence="2">
    <location>
        <begin position="43"/>
        <end position="115"/>
    </location>
</feature>
<dbReference type="PANTHER" id="PTHR35010:SF2">
    <property type="entry name" value="BLL4672 PROTEIN"/>
    <property type="match status" value="1"/>
</dbReference>
<reference evidence="3 4" key="1">
    <citation type="submission" date="2024-06" db="EMBL/GenBank/DDBJ databases">
        <title>The Natural Products Discovery Center: Release of the First 8490 Sequenced Strains for Exploring Actinobacteria Biosynthetic Diversity.</title>
        <authorList>
            <person name="Kalkreuter E."/>
            <person name="Kautsar S.A."/>
            <person name="Yang D."/>
            <person name="Bader C.D."/>
            <person name="Teijaro C.N."/>
            <person name="Fluegel L."/>
            <person name="Davis C.M."/>
            <person name="Simpson J.R."/>
            <person name="Lauterbach L."/>
            <person name="Steele A.D."/>
            <person name="Gui C."/>
            <person name="Meng S."/>
            <person name="Li G."/>
            <person name="Viehrig K."/>
            <person name="Ye F."/>
            <person name="Su P."/>
            <person name="Kiefer A.F."/>
            <person name="Nichols A."/>
            <person name="Cepeda A.J."/>
            <person name="Yan W."/>
            <person name="Fan B."/>
            <person name="Jiang Y."/>
            <person name="Adhikari A."/>
            <person name="Zheng C.-J."/>
            <person name="Schuster L."/>
            <person name="Cowan T.M."/>
            <person name="Smanski M.J."/>
            <person name="Chevrette M.G."/>
            <person name="De Carvalho L.P.S."/>
            <person name="Shen B."/>
        </authorList>
    </citation>
    <scope>NUCLEOTIDE SEQUENCE [LARGE SCALE GENOMIC DNA]</scope>
    <source>
        <strain evidence="3 4">NPDC048946</strain>
    </source>
</reference>
<dbReference type="RefSeq" id="WP_358352229.1">
    <property type="nucleotide sequence ID" value="NZ_JBEZFP010000020.1"/>
</dbReference>
<comment type="caution">
    <text evidence="3">The sequence shown here is derived from an EMBL/GenBank/DDBJ whole genome shotgun (WGS) entry which is preliminary data.</text>
</comment>
<dbReference type="Gene3D" id="3.30.450.180">
    <property type="match status" value="1"/>
</dbReference>
<proteinExistence type="predicted"/>
<sequence length="331" mass="36584">MADVGIGVGALVGARVPSSAAQVGRVRLSREQNEKRRRELGEFVRSRRERTSPEAVGLPPGPRRRTPGLRREEVALLAGIGVTWYTWLEQGRQINVSSQVLLSVVRVLGLDDVERAHVFHLADVPDPEHMVSEAQVSPAVQLVLDQLNPYPASVIGPRWTILAGNRAYRALVGDYRDLPPCARNTLWMFFTDPEWRTLAADWAGTSRQLVAKLRAAVAADPGDPGWGPMVDALIAASPEFHELWRRQEVAGMDSAVKCYYHSAVGSLDFAVTHMVTSDGRGARMSVYTPRDDETRERLERLSGVTPRRLTYDEDHFVHEAGRTGTPLGVPA</sequence>
<dbReference type="InterPro" id="IPR001387">
    <property type="entry name" value="Cro/C1-type_HTH"/>
</dbReference>
<evidence type="ECO:0000256" key="1">
    <source>
        <dbReference type="SAM" id="MobiDB-lite"/>
    </source>
</evidence>
<accession>A0ABV3DFG6</accession>
<dbReference type="PANTHER" id="PTHR35010">
    <property type="entry name" value="BLL4672 PROTEIN-RELATED"/>
    <property type="match status" value="1"/>
</dbReference>
<dbReference type="CDD" id="cd00093">
    <property type="entry name" value="HTH_XRE"/>
    <property type="match status" value="1"/>
</dbReference>
<organism evidence="3 4">
    <name type="scientific">Streptodolium elevatio</name>
    <dbReference type="NCBI Taxonomy" id="3157996"/>
    <lineage>
        <taxon>Bacteria</taxon>
        <taxon>Bacillati</taxon>
        <taxon>Actinomycetota</taxon>
        <taxon>Actinomycetes</taxon>
        <taxon>Kitasatosporales</taxon>
        <taxon>Streptomycetaceae</taxon>
        <taxon>Streptodolium</taxon>
    </lineage>
</organism>
<dbReference type="Gene3D" id="1.10.260.40">
    <property type="entry name" value="lambda repressor-like DNA-binding domains"/>
    <property type="match status" value="1"/>
</dbReference>
<dbReference type="InterPro" id="IPR010982">
    <property type="entry name" value="Lambda_DNA-bd_dom_sf"/>
</dbReference>
<gene>
    <name evidence="3" type="ORF">AB0C36_10640</name>
</gene>
<protein>
    <submittedName>
        <fullName evidence="3">Helix-turn-helix transcriptional regulator</fullName>
    </submittedName>
</protein>